<feature type="region of interest" description="Disordered" evidence="1">
    <location>
        <begin position="63"/>
        <end position="90"/>
    </location>
</feature>
<reference evidence="2 3" key="1">
    <citation type="journal article" date="2016" name="Front. Microbiol.">
        <title>Genomic Resource of Rice Seed Associated Bacteria.</title>
        <authorList>
            <person name="Midha S."/>
            <person name="Bansal K."/>
            <person name="Sharma S."/>
            <person name="Kumar N."/>
            <person name="Patil P.P."/>
            <person name="Chaudhry V."/>
            <person name="Patil P.B."/>
        </authorList>
    </citation>
    <scope>NUCLEOTIDE SEQUENCE [LARGE SCALE GENOMIC DNA]</scope>
    <source>
        <strain evidence="2 3">NS319</strain>
    </source>
</reference>
<evidence type="ECO:0000313" key="3">
    <source>
        <dbReference type="Proteomes" id="UP000072867"/>
    </source>
</evidence>
<organism evidence="2 3">
    <name type="scientific">Sphingomonas sanguinis</name>
    <dbReference type="NCBI Taxonomy" id="33051"/>
    <lineage>
        <taxon>Bacteria</taxon>
        <taxon>Pseudomonadati</taxon>
        <taxon>Pseudomonadota</taxon>
        <taxon>Alphaproteobacteria</taxon>
        <taxon>Sphingomonadales</taxon>
        <taxon>Sphingomonadaceae</taxon>
        <taxon>Sphingomonas</taxon>
    </lineage>
</organism>
<proteinExistence type="predicted"/>
<feature type="compositionally biased region" description="Polar residues" evidence="1">
    <location>
        <begin position="68"/>
        <end position="85"/>
    </location>
</feature>
<dbReference type="EMBL" id="LDTD01000064">
    <property type="protein sequence ID" value="KTT69572.1"/>
    <property type="molecule type" value="Genomic_DNA"/>
</dbReference>
<comment type="caution">
    <text evidence="2">The sequence shown here is derived from an EMBL/GenBank/DDBJ whole genome shotgun (WGS) entry which is preliminary data.</text>
</comment>
<dbReference type="RefSeq" id="WP_058733469.1">
    <property type="nucleotide sequence ID" value="NZ_LDTD01000064.1"/>
</dbReference>
<dbReference type="Proteomes" id="UP000072867">
    <property type="component" value="Unassembled WGS sequence"/>
</dbReference>
<dbReference type="PATRIC" id="fig|33051.3.peg.3144"/>
<dbReference type="InterPro" id="IPR025332">
    <property type="entry name" value="DUF4238"/>
</dbReference>
<name>A0A147HXG2_9SPHN</name>
<accession>A0A147HXG2</accession>
<feature type="region of interest" description="Disordered" evidence="1">
    <location>
        <begin position="1"/>
        <end position="37"/>
    </location>
</feature>
<gene>
    <name evidence="2" type="ORF">NS319_09880</name>
</gene>
<dbReference type="AlphaFoldDB" id="A0A147HXG2"/>
<protein>
    <recommendedName>
        <fullName evidence="4">DUF4238 domain-containing protein</fullName>
    </recommendedName>
</protein>
<evidence type="ECO:0008006" key="4">
    <source>
        <dbReference type="Google" id="ProtNLM"/>
    </source>
</evidence>
<sequence>MTSGSNYFGEWGDVPPDADVQPFSMNNPVRGGGDRTNRKHHFVSVTYMDGFADETGRVQVYRSEDPQNPHSTQPTATGYQKQYYSQPLPDGGVEHHRFEDLFNTIETAWPATVRALEERRLSPAISFNVQGMQTIMRVRVPAARDRMAMMLEAKLRSECKALEEIGKLPPELERYAGQFDTVPVGVNPHETLHAMRQQFMEFGDLCFRLGFEILHNRTGIPFLTSDNPVCIYDPRLPPADRRPYDHSGEVELLFPVTSRMIVRGSSKRRPVNVISRHGDITDRRIVRRMNETIAQFAYRMTIARDRSCDDIVRRHASLVPTIRTEIRRVGDEIQIHVHEMFGPRPKLSQYIDTPEKAARLEEWMAADAAADGRDPE</sequence>
<evidence type="ECO:0000256" key="1">
    <source>
        <dbReference type="SAM" id="MobiDB-lite"/>
    </source>
</evidence>
<evidence type="ECO:0000313" key="2">
    <source>
        <dbReference type="EMBL" id="KTT69572.1"/>
    </source>
</evidence>
<dbReference type="Pfam" id="PF14022">
    <property type="entry name" value="DUF4238"/>
    <property type="match status" value="1"/>
</dbReference>